<dbReference type="Gene3D" id="3.40.50.1820">
    <property type="entry name" value="alpha/beta hydrolase"/>
    <property type="match status" value="1"/>
</dbReference>
<sequence>LDNRQTATTWDRTANSLIVDEYLKNAKTPEDIRDGLTEVIGDLLMTLPVVEVAGYHTGQREAVYEKRLLILFISDMSECIPSTPNGPGLVNWPLYDRQKQEYMELGQAQTVRQNLKKDRVHFATVTLPQRLEQMAAAAAKAAN</sequence>
<dbReference type="SUPFAM" id="SSF53474">
    <property type="entry name" value="alpha/beta-Hydrolases"/>
    <property type="match status" value="1"/>
</dbReference>
<feature type="non-terminal residue" evidence="1">
    <location>
        <position position="1"/>
    </location>
</feature>
<protein>
    <submittedName>
        <fullName evidence="1">Uncharacterized protein</fullName>
    </submittedName>
</protein>
<organism evidence="1 2">
    <name type="scientific">Xenoophorus captivus</name>
    <dbReference type="NCBI Taxonomy" id="1517983"/>
    <lineage>
        <taxon>Eukaryota</taxon>
        <taxon>Metazoa</taxon>
        <taxon>Chordata</taxon>
        <taxon>Craniata</taxon>
        <taxon>Vertebrata</taxon>
        <taxon>Euteleostomi</taxon>
        <taxon>Actinopterygii</taxon>
        <taxon>Neopterygii</taxon>
        <taxon>Teleostei</taxon>
        <taxon>Neoteleostei</taxon>
        <taxon>Acanthomorphata</taxon>
        <taxon>Ovalentaria</taxon>
        <taxon>Atherinomorphae</taxon>
        <taxon>Cyprinodontiformes</taxon>
        <taxon>Goodeidae</taxon>
        <taxon>Xenoophorus</taxon>
    </lineage>
</organism>
<comment type="caution">
    <text evidence="1">The sequence shown here is derived from an EMBL/GenBank/DDBJ whole genome shotgun (WGS) entry which is preliminary data.</text>
</comment>
<accession>A0ABV0QYJ0</accession>
<gene>
    <name evidence="1" type="ORF">XENOCAPTIV_004831</name>
</gene>
<dbReference type="Proteomes" id="UP001434883">
    <property type="component" value="Unassembled WGS sequence"/>
</dbReference>
<evidence type="ECO:0000313" key="1">
    <source>
        <dbReference type="EMBL" id="MEQ2200915.1"/>
    </source>
</evidence>
<evidence type="ECO:0000313" key="2">
    <source>
        <dbReference type="Proteomes" id="UP001434883"/>
    </source>
</evidence>
<reference evidence="1 2" key="1">
    <citation type="submission" date="2021-06" db="EMBL/GenBank/DDBJ databases">
        <authorList>
            <person name="Palmer J.M."/>
        </authorList>
    </citation>
    <scope>NUCLEOTIDE SEQUENCE [LARGE SCALE GENOMIC DNA]</scope>
    <source>
        <strain evidence="1 2">XC_2019</strain>
        <tissue evidence="1">Muscle</tissue>
    </source>
</reference>
<name>A0ABV0QYJ0_9TELE</name>
<dbReference type="InterPro" id="IPR029058">
    <property type="entry name" value="AB_hydrolase_fold"/>
</dbReference>
<proteinExistence type="predicted"/>
<dbReference type="EMBL" id="JAHRIN010026726">
    <property type="protein sequence ID" value="MEQ2200915.1"/>
    <property type="molecule type" value="Genomic_DNA"/>
</dbReference>
<keyword evidence="2" id="KW-1185">Reference proteome</keyword>